<dbReference type="Pfam" id="PF00246">
    <property type="entry name" value="Peptidase_M14"/>
    <property type="match status" value="1"/>
</dbReference>
<dbReference type="PRINTS" id="PR00765">
    <property type="entry name" value="CRBOXYPTASEA"/>
</dbReference>
<dbReference type="GO" id="GO:0004181">
    <property type="term" value="F:metallocarboxypeptidase activity"/>
    <property type="evidence" value="ECO:0007669"/>
    <property type="project" value="InterPro"/>
</dbReference>
<evidence type="ECO:0000313" key="11">
    <source>
        <dbReference type="EMBL" id="BBM86763.1"/>
    </source>
</evidence>
<evidence type="ECO:0000256" key="3">
    <source>
        <dbReference type="ARBA" id="ARBA00022670"/>
    </source>
</evidence>
<evidence type="ECO:0000256" key="1">
    <source>
        <dbReference type="ARBA" id="ARBA00001947"/>
    </source>
</evidence>
<keyword evidence="6" id="KW-0862">Zinc</keyword>
<feature type="chain" id="PRO_5025024809" evidence="9">
    <location>
        <begin position="19"/>
        <end position="350"/>
    </location>
</feature>
<name>A0A5S9F632_UABAM</name>
<feature type="signal peptide" evidence="9">
    <location>
        <begin position="1"/>
        <end position="18"/>
    </location>
</feature>
<protein>
    <submittedName>
        <fullName evidence="11">Carboxypeptidase T</fullName>
    </submittedName>
</protein>
<evidence type="ECO:0000256" key="5">
    <source>
        <dbReference type="ARBA" id="ARBA00022801"/>
    </source>
</evidence>
<comment type="similarity">
    <text evidence="2 8">Belongs to the peptidase M14 family.</text>
</comment>
<dbReference type="PANTHER" id="PTHR11705:SF143">
    <property type="entry name" value="SLL0236 PROTEIN"/>
    <property type="match status" value="1"/>
</dbReference>
<keyword evidence="9" id="KW-0732">Signal</keyword>
<dbReference type="Gene3D" id="3.40.630.10">
    <property type="entry name" value="Zn peptidases"/>
    <property type="match status" value="1"/>
</dbReference>
<dbReference type="GO" id="GO:0008270">
    <property type="term" value="F:zinc ion binding"/>
    <property type="evidence" value="ECO:0007669"/>
    <property type="project" value="InterPro"/>
</dbReference>
<keyword evidence="12" id="KW-1185">Reference proteome</keyword>
<dbReference type="PROSITE" id="PS00132">
    <property type="entry name" value="CARBOXYPEPT_ZN_1"/>
    <property type="match status" value="1"/>
</dbReference>
<organism evidence="11 12">
    <name type="scientific">Uabimicrobium amorphum</name>
    <dbReference type="NCBI Taxonomy" id="2596890"/>
    <lineage>
        <taxon>Bacteria</taxon>
        <taxon>Pseudomonadati</taxon>
        <taxon>Planctomycetota</taxon>
        <taxon>Candidatus Uabimicrobiia</taxon>
        <taxon>Candidatus Uabimicrobiales</taxon>
        <taxon>Candidatus Uabimicrobiaceae</taxon>
        <taxon>Candidatus Uabimicrobium</taxon>
    </lineage>
</organism>
<evidence type="ECO:0000259" key="10">
    <source>
        <dbReference type="PROSITE" id="PS52035"/>
    </source>
</evidence>
<dbReference type="Proteomes" id="UP000326354">
    <property type="component" value="Chromosome"/>
</dbReference>
<sequence length="350" mass="39876">MRTLVILMVLMVTICAQTQQTTPILSRIEIEASNSEKMMQLATLYEVRAVNGNVMEIIIPSVHIKEAEEIAGSTAKIIEKDIHEQISKERLDEYPTYQQVQDQMKAWEDAYPQFVKLEQYGSSTSGYPLLALKVTDNVNEDENEPSVLLTAATHGDELITVKVMLAIMKRVIEGNGAIQEITELVNNREIWFIPVVSPDGYTRRQRYVGWTDPNRDYPWPQDPQHKSIPCIQGLRDLFTQHNFDASVDYHASGRMYMYPWAYTKQSPSKTQDFDIIAKGMAKYNGYIYGQISKVIYVAQGSSCDYYHWRHKTTSLAVEVGRSKVPHGAEIDRVVAENIDAALFFIEKAPK</sequence>
<dbReference type="SMART" id="SM00631">
    <property type="entry name" value="Zn_pept"/>
    <property type="match status" value="1"/>
</dbReference>
<dbReference type="InterPro" id="IPR057246">
    <property type="entry name" value="CARBOXYPEPT_ZN_1"/>
</dbReference>
<evidence type="ECO:0000256" key="6">
    <source>
        <dbReference type="ARBA" id="ARBA00022833"/>
    </source>
</evidence>
<evidence type="ECO:0000256" key="9">
    <source>
        <dbReference type="SAM" id="SignalP"/>
    </source>
</evidence>
<dbReference type="SUPFAM" id="SSF53187">
    <property type="entry name" value="Zn-dependent exopeptidases"/>
    <property type="match status" value="1"/>
</dbReference>
<comment type="cofactor">
    <cofactor evidence="1">
        <name>Zn(2+)</name>
        <dbReference type="ChEBI" id="CHEBI:29105"/>
    </cofactor>
</comment>
<keyword evidence="7" id="KW-0482">Metalloprotease</keyword>
<keyword evidence="5" id="KW-0378">Hydrolase</keyword>
<evidence type="ECO:0000256" key="2">
    <source>
        <dbReference type="ARBA" id="ARBA00005988"/>
    </source>
</evidence>
<evidence type="ECO:0000256" key="8">
    <source>
        <dbReference type="PROSITE-ProRule" id="PRU01379"/>
    </source>
</evidence>
<dbReference type="PANTHER" id="PTHR11705">
    <property type="entry name" value="PROTEASE FAMILY M14 CARBOXYPEPTIDASE A,B"/>
    <property type="match status" value="1"/>
</dbReference>
<proteinExistence type="inferred from homology"/>
<dbReference type="GO" id="GO:0005615">
    <property type="term" value="C:extracellular space"/>
    <property type="evidence" value="ECO:0007669"/>
    <property type="project" value="TreeGrafter"/>
</dbReference>
<dbReference type="OrthoDB" id="221064at2"/>
<evidence type="ECO:0000256" key="7">
    <source>
        <dbReference type="ARBA" id="ARBA00023049"/>
    </source>
</evidence>
<dbReference type="InterPro" id="IPR000834">
    <property type="entry name" value="Peptidase_M14"/>
</dbReference>
<dbReference type="EMBL" id="AP019860">
    <property type="protein sequence ID" value="BBM86763.1"/>
    <property type="molecule type" value="Genomic_DNA"/>
</dbReference>
<keyword evidence="3" id="KW-0645">Protease</keyword>
<dbReference type="GO" id="GO:0006508">
    <property type="term" value="P:proteolysis"/>
    <property type="evidence" value="ECO:0007669"/>
    <property type="project" value="UniProtKB-KW"/>
</dbReference>
<comment type="caution">
    <text evidence="8">Lacks conserved residue(s) required for the propagation of feature annotation.</text>
</comment>
<reference evidence="11 12" key="1">
    <citation type="submission" date="2019-08" db="EMBL/GenBank/DDBJ databases">
        <title>Complete genome sequence of Candidatus Uab amorphum.</title>
        <authorList>
            <person name="Shiratori T."/>
            <person name="Suzuki S."/>
            <person name="Kakizawa Y."/>
            <person name="Ishida K."/>
        </authorList>
    </citation>
    <scope>NUCLEOTIDE SEQUENCE [LARGE SCALE GENOMIC DNA]</scope>
    <source>
        <strain evidence="11 12">SRT547</strain>
    </source>
</reference>
<dbReference type="AlphaFoldDB" id="A0A5S9F632"/>
<accession>A0A5S9F632</accession>
<gene>
    <name evidence="11" type="ORF">UABAM_05150</name>
</gene>
<evidence type="ECO:0000256" key="4">
    <source>
        <dbReference type="ARBA" id="ARBA00022723"/>
    </source>
</evidence>
<dbReference type="RefSeq" id="WP_151970806.1">
    <property type="nucleotide sequence ID" value="NZ_AP019860.1"/>
</dbReference>
<dbReference type="PROSITE" id="PS52035">
    <property type="entry name" value="PEPTIDASE_M14"/>
    <property type="match status" value="1"/>
</dbReference>
<dbReference type="KEGG" id="uam:UABAM_05150"/>
<feature type="domain" description="Peptidase M14" evidence="10">
    <location>
        <begin position="93"/>
        <end position="348"/>
    </location>
</feature>
<keyword evidence="4" id="KW-0479">Metal-binding</keyword>
<keyword evidence="11" id="KW-0121">Carboxypeptidase</keyword>
<evidence type="ECO:0000313" key="12">
    <source>
        <dbReference type="Proteomes" id="UP000326354"/>
    </source>
</evidence>